<keyword evidence="2" id="KW-0547">Nucleotide-binding</keyword>
<organism evidence="3 4">
    <name type="scientific">Massilia violaceinigra</name>
    <dbReference type="NCBI Taxonomy" id="2045208"/>
    <lineage>
        <taxon>Bacteria</taxon>
        <taxon>Pseudomonadati</taxon>
        <taxon>Pseudomonadota</taxon>
        <taxon>Betaproteobacteria</taxon>
        <taxon>Burkholderiales</taxon>
        <taxon>Oxalobacteraceae</taxon>
        <taxon>Telluria group</taxon>
        <taxon>Massilia</taxon>
    </lineage>
</organism>
<accession>A0A2D2DNK1</accession>
<dbReference type="Gene3D" id="3.50.50.60">
    <property type="entry name" value="FAD/NAD(P)-binding domain"/>
    <property type="match status" value="1"/>
</dbReference>
<dbReference type="PIRSF" id="PIRSF011396">
    <property type="entry name" value="Trp_halogenase"/>
    <property type="match status" value="1"/>
</dbReference>
<dbReference type="RefSeq" id="WP_099877688.1">
    <property type="nucleotide sequence ID" value="NZ_CP024608.1"/>
</dbReference>
<evidence type="ECO:0000256" key="1">
    <source>
        <dbReference type="PIRSR" id="PIRSR011396-1"/>
    </source>
</evidence>
<dbReference type="InterPro" id="IPR036188">
    <property type="entry name" value="FAD/NAD-bd_sf"/>
</dbReference>
<evidence type="ECO:0000313" key="4">
    <source>
        <dbReference type="Proteomes" id="UP000229897"/>
    </source>
</evidence>
<evidence type="ECO:0000313" key="3">
    <source>
        <dbReference type="EMBL" id="ATQ76564.1"/>
    </source>
</evidence>
<protein>
    <submittedName>
        <fullName evidence="3">Tryptophan halogenase</fullName>
    </submittedName>
</protein>
<feature type="binding site" evidence="2">
    <location>
        <begin position="14"/>
        <end position="17"/>
    </location>
    <ligand>
        <name>FAD</name>
        <dbReference type="ChEBI" id="CHEBI:57692"/>
    </ligand>
</feature>
<keyword evidence="4" id="KW-1185">Reference proteome</keyword>
<feature type="binding site" evidence="2">
    <location>
        <position position="343"/>
    </location>
    <ligand>
        <name>L-tryptophan</name>
        <dbReference type="ChEBI" id="CHEBI:57912"/>
    </ligand>
</feature>
<gene>
    <name evidence="3" type="ORF">CR152_20130</name>
</gene>
<feature type="binding site" evidence="2">
    <location>
        <position position="79"/>
    </location>
    <ligand>
        <name>7-chloro-L-tryptophan</name>
        <dbReference type="ChEBI" id="CHEBI:58713"/>
    </ligand>
</feature>
<proteinExistence type="predicted"/>
<feature type="binding site" evidence="2">
    <location>
        <position position="334"/>
    </location>
    <ligand>
        <name>FAD</name>
        <dbReference type="ChEBI" id="CHEBI:57692"/>
    </ligand>
</feature>
<dbReference type="InterPro" id="IPR050816">
    <property type="entry name" value="Flavin-dep_Halogenase_NPB"/>
</dbReference>
<feature type="active site" evidence="1">
    <location>
        <position position="79"/>
    </location>
</feature>
<dbReference type="SUPFAM" id="SSF51905">
    <property type="entry name" value="FAD/NAD(P)-binding domain"/>
    <property type="match status" value="1"/>
</dbReference>
<reference evidence="3" key="1">
    <citation type="submission" date="2017-10" db="EMBL/GenBank/DDBJ databases">
        <title>Massilia psychrophilum sp. nov., a novel purple-pigmented bacterium isolated from Tianshan glacier, Xinjiang Municipality, China.</title>
        <authorList>
            <person name="Wang H."/>
        </authorList>
    </citation>
    <scope>NUCLEOTIDE SEQUENCE [LARGE SCALE GENOMIC DNA]</scope>
    <source>
        <strain evidence="3">B2</strain>
    </source>
</reference>
<dbReference type="GO" id="GO:0000166">
    <property type="term" value="F:nucleotide binding"/>
    <property type="evidence" value="ECO:0007669"/>
    <property type="project" value="UniProtKB-KW"/>
</dbReference>
<sequence length="506" mass="56870">MTDQRIKQIVIVGGGTAGWMSAAALSQLLPVGHHYRLIESDQISTIGVGEATIPSIRNFNLHLGIDENDFIRATQGTFKLGIEFVNWGQQGSNYIHGFGSVGRDQPTANFFHYWLKMHQAGQADSLEPYSINTMAARLGKFSRGRPDLPNSPLADLSYAFHFDAGLYARYLRSYSEARGVQRTEGRIVETVLHPDGSIAALMMENGERIAGDFFIDCSGMVGLLIEQALHTGYEDWSHWLPCDRAIAVPCESHGPMAALTRSTAHTAGWQWRIPLQHRTGNGHVFSSKFMSADEAQAILMNNLDGQPLAEPRLLKFTTGKRKRAWNKNCVAIGLSGGFMEPLESTSIHMVKTALMRLISFFPDRGFDQVDIDTFNRLCDKEYEQIRDFLILHYKVSTRDDSPFWRYCRDMEVPASLRRRLDLYASHGRILRENEELFPEDSWLQVMHGQGLRARGYNPVVDQRAPDEIADFLQGTQAVIRKCVDAMTSHEAFIKANCQAAALRRAA</sequence>
<dbReference type="EMBL" id="CP024608">
    <property type="protein sequence ID" value="ATQ76564.1"/>
    <property type="molecule type" value="Genomic_DNA"/>
</dbReference>
<dbReference type="OrthoDB" id="8868802at2"/>
<dbReference type="AlphaFoldDB" id="A0A2D2DNK1"/>
<evidence type="ECO:0000256" key="2">
    <source>
        <dbReference type="PIRSR" id="PIRSR011396-2"/>
    </source>
</evidence>
<dbReference type="PANTHER" id="PTHR43747:SF4">
    <property type="entry name" value="FLAVIN-DEPENDENT TRYPTOPHAN HALOGENASE"/>
    <property type="match status" value="1"/>
</dbReference>
<dbReference type="KEGG" id="mass:CR152_20130"/>
<feature type="binding site" evidence="2">
    <location>
        <position position="347"/>
    </location>
    <ligand>
        <name>FAD</name>
        <dbReference type="ChEBI" id="CHEBI:57692"/>
    </ligand>
</feature>
<dbReference type="GO" id="GO:0004497">
    <property type="term" value="F:monooxygenase activity"/>
    <property type="evidence" value="ECO:0007669"/>
    <property type="project" value="InterPro"/>
</dbReference>
<dbReference type="Pfam" id="PF04820">
    <property type="entry name" value="Trp_halogenase"/>
    <property type="match status" value="1"/>
</dbReference>
<dbReference type="InterPro" id="IPR006905">
    <property type="entry name" value="Flavin_halogenase"/>
</dbReference>
<keyword evidence="2" id="KW-0274">FAD</keyword>
<dbReference type="PANTHER" id="PTHR43747">
    <property type="entry name" value="FAD-BINDING PROTEIN"/>
    <property type="match status" value="1"/>
</dbReference>
<dbReference type="Proteomes" id="UP000229897">
    <property type="component" value="Chromosome"/>
</dbReference>
<name>A0A2D2DNK1_9BURK</name>
<dbReference type="InterPro" id="IPR033856">
    <property type="entry name" value="Trp_halogen"/>
</dbReference>
<keyword evidence="2" id="KW-0285">Flavoprotein</keyword>